<comment type="caution">
    <text evidence="2">The sequence shown here is derived from an EMBL/GenBank/DDBJ whole genome shotgun (WGS) entry which is preliminary data.</text>
</comment>
<dbReference type="InterPro" id="IPR023346">
    <property type="entry name" value="Lysozyme-like_dom_sf"/>
</dbReference>
<gene>
    <name evidence="2" type="ORF">HO133_003859</name>
</gene>
<feature type="signal peptide" evidence="1">
    <location>
        <begin position="1"/>
        <end position="22"/>
    </location>
</feature>
<dbReference type="EMBL" id="JACCJB010000018">
    <property type="protein sequence ID" value="KAF6220034.1"/>
    <property type="molecule type" value="Genomic_DNA"/>
</dbReference>
<accession>A0A8H6CAT1</accession>
<feature type="chain" id="PRO_5034970470" evidence="1">
    <location>
        <begin position="23"/>
        <end position="341"/>
    </location>
</feature>
<protein>
    <submittedName>
        <fullName evidence="2">Uncharacterized protein</fullName>
    </submittedName>
</protein>
<organism evidence="2 3">
    <name type="scientific">Letharia lupina</name>
    <dbReference type="NCBI Taxonomy" id="560253"/>
    <lineage>
        <taxon>Eukaryota</taxon>
        <taxon>Fungi</taxon>
        <taxon>Dikarya</taxon>
        <taxon>Ascomycota</taxon>
        <taxon>Pezizomycotina</taxon>
        <taxon>Lecanoromycetes</taxon>
        <taxon>OSLEUM clade</taxon>
        <taxon>Lecanoromycetidae</taxon>
        <taxon>Lecanorales</taxon>
        <taxon>Lecanorineae</taxon>
        <taxon>Parmeliaceae</taxon>
        <taxon>Letharia</taxon>
    </lineage>
</organism>
<evidence type="ECO:0000256" key="1">
    <source>
        <dbReference type="SAM" id="SignalP"/>
    </source>
</evidence>
<dbReference type="RefSeq" id="XP_037149469.1">
    <property type="nucleotide sequence ID" value="XM_037294781.1"/>
</dbReference>
<keyword evidence="3" id="KW-1185">Reference proteome</keyword>
<dbReference type="SUPFAM" id="SSF53955">
    <property type="entry name" value="Lysozyme-like"/>
    <property type="match status" value="1"/>
</dbReference>
<name>A0A8H6CAT1_9LECA</name>
<sequence>MANYQSFVSALVFRACLQQVQAGIMGPPNFLEQPRDLSSFTCRAECSKSSTGQAILGHPGTSFCPYVCENGVQSLRLNTEMIQPASSHDPYFSNRKGNFQSKHTSYEHILATGGQVSNGAIAVSSINNTDGVGAGKDSYTQYCGDGSEFPPRSAWVSFENMFNDNKQIMFSSCSQYSQANDDGPEVGSIYNAIQQVAVETKVDHRFILAIIMQESGGCVRVPTSNYGVRNPGLMQDHNGNATCNSDITGVVQNPCPQDVVTRMVREGSAGTNDGDGLAQCINESDKDDVTAFYIATRLYNSGAVDGSGDLCKGIATHCYSSDIANRLTGWVEAPRGCSLDG</sequence>
<evidence type="ECO:0000313" key="2">
    <source>
        <dbReference type="EMBL" id="KAF6220034.1"/>
    </source>
</evidence>
<keyword evidence="1" id="KW-0732">Signal</keyword>
<dbReference type="Proteomes" id="UP000593566">
    <property type="component" value="Unassembled WGS sequence"/>
</dbReference>
<dbReference type="AlphaFoldDB" id="A0A8H6CAT1"/>
<dbReference type="GeneID" id="59332270"/>
<proteinExistence type="predicted"/>
<evidence type="ECO:0000313" key="3">
    <source>
        <dbReference type="Proteomes" id="UP000593566"/>
    </source>
</evidence>
<reference evidence="2 3" key="1">
    <citation type="journal article" date="2020" name="Genomics">
        <title>Complete, high-quality genomes from long-read metagenomic sequencing of two wolf lichen thalli reveals enigmatic genome architecture.</title>
        <authorList>
            <person name="McKenzie S.K."/>
            <person name="Walston R.F."/>
            <person name="Allen J.L."/>
        </authorList>
    </citation>
    <scope>NUCLEOTIDE SEQUENCE [LARGE SCALE GENOMIC DNA]</scope>
    <source>
        <strain evidence="2">WasteWater1</strain>
    </source>
</reference>
<dbReference type="Gene3D" id="1.10.530.10">
    <property type="match status" value="1"/>
</dbReference>